<dbReference type="EMBL" id="JACAZE010000002">
    <property type="protein sequence ID" value="KAF7321185.1"/>
    <property type="molecule type" value="Genomic_DNA"/>
</dbReference>
<proteinExistence type="inferred from homology"/>
<evidence type="ECO:0000256" key="1">
    <source>
        <dbReference type="ARBA" id="ARBA00004123"/>
    </source>
</evidence>
<dbReference type="GO" id="GO:0006310">
    <property type="term" value="P:DNA recombination"/>
    <property type="evidence" value="ECO:0007669"/>
    <property type="project" value="UniProtKB-UniRule"/>
</dbReference>
<evidence type="ECO:0000256" key="8">
    <source>
        <dbReference type="SAM" id="MobiDB-lite"/>
    </source>
</evidence>
<reference evidence="12" key="1">
    <citation type="submission" date="2020-05" db="EMBL/GenBank/DDBJ databases">
        <title>Mycena genomes resolve the evolution of fungal bioluminescence.</title>
        <authorList>
            <person name="Tsai I.J."/>
        </authorList>
    </citation>
    <scope>NUCLEOTIDE SEQUENCE</scope>
    <source>
        <strain evidence="12">110903Hualien_Pintung</strain>
    </source>
</reference>
<comment type="subcellular location">
    <subcellularLocation>
        <location evidence="1 7">Nucleus</location>
    </subcellularLocation>
</comment>
<evidence type="ECO:0000259" key="10">
    <source>
        <dbReference type="Pfam" id="PF08743"/>
    </source>
</evidence>
<keyword evidence="4 7" id="KW-0233">DNA recombination</keyword>
<organism evidence="12 13">
    <name type="scientific">Mycena chlorophos</name>
    <name type="common">Agaric fungus</name>
    <name type="synonym">Agaricus chlorophos</name>
    <dbReference type="NCBI Taxonomy" id="658473"/>
    <lineage>
        <taxon>Eukaryota</taxon>
        <taxon>Fungi</taxon>
        <taxon>Dikarya</taxon>
        <taxon>Basidiomycota</taxon>
        <taxon>Agaricomycotina</taxon>
        <taxon>Agaricomycetes</taxon>
        <taxon>Agaricomycetidae</taxon>
        <taxon>Agaricales</taxon>
        <taxon>Marasmiineae</taxon>
        <taxon>Mycenaceae</taxon>
        <taxon>Mycena</taxon>
    </lineage>
</organism>
<comment type="similarity">
    <text evidence="2 7">Belongs to the NSE4 family.</text>
</comment>
<evidence type="ECO:0000256" key="6">
    <source>
        <dbReference type="ARBA" id="ARBA00023242"/>
    </source>
</evidence>
<feature type="chain" id="PRO_5034182345" description="Non-structural maintenance of chromosomes element 4" evidence="9">
    <location>
        <begin position="22"/>
        <end position="353"/>
    </location>
</feature>
<dbReference type="GO" id="GO:0005634">
    <property type="term" value="C:nucleus"/>
    <property type="evidence" value="ECO:0007669"/>
    <property type="project" value="UniProtKB-SubCell"/>
</dbReference>
<keyword evidence="9" id="KW-0732">Signal</keyword>
<evidence type="ECO:0000256" key="2">
    <source>
        <dbReference type="ARBA" id="ARBA00008997"/>
    </source>
</evidence>
<dbReference type="Pfam" id="PF08743">
    <property type="entry name" value="Nse4_C"/>
    <property type="match status" value="1"/>
</dbReference>
<protein>
    <recommendedName>
        <fullName evidence="7">Non-structural maintenance of chromosomes element 4</fullName>
    </recommendedName>
</protein>
<name>A0A8H6TLG2_MYCCL</name>
<keyword evidence="6 7" id="KW-0539">Nucleus</keyword>
<keyword evidence="5 7" id="KW-0234">DNA repair</keyword>
<comment type="subunit">
    <text evidence="7">Component of the SMC5-SMC6 complex.</text>
</comment>
<dbReference type="GO" id="GO:0030915">
    <property type="term" value="C:Smc5-Smc6 complex"/>
    <property type="evidence" value="ECO:0007669"/>
    <property type="project" value="UniProtKB-UniRule"/>
</dbReference>
<evidence type="ECO:0000256" key="5">
    <source>
        <dbReference type="ARBA" id="ARBA00023204"/>
    </source>
</evidence>
<feature type="domain" description="Non-structural maintenance of chromosome element 4 C-terminal" evidence="10">
    <location>
        <begin position="252"/>
        <end position="337"/>
    </location>
</feature>
<dbReference type="Pfam" id="PF15412">
    <property type="entry name" value="Nse4-Nse3_bdg"/>
    <property type="match status" value="1"/>
</dbReference>
<feature type="region of interest" description="Disordered" evidence="8">
    <location>
        <begin position="195"/>
        <end position="221"/>
    </location>
</feature>
<dbReference type="GO" id="GO:0006281">
    <property type="term" value="P:DNA repair"/>
    <property type="evidence" value="ECO:0007669"/>
    <property type="project" value="UniProtKB-UniRule"/>
</dbReference>
<dbReference type="InterPro" id="IPR029225">
    <property type="entry name" value="Nse4_Nse3-bd"/>
</dbReference>
<dbReference type="AlphaFoldDB" id="A0A8H6TLG2"/>
<evidence type="ECO:0000313" key="12">
    <source>
        <dbReference type="EMBL" id="KAF7321185.1"/>
    </source>
</evidence>
<dbReference type="InterPro" id="IPR014854">
    <property type="entry name" value="Nse4_C"/>
</dbReference>
<sequence>MTNTIWLFLPRIIMSNSQAWASQSQTVVAEASDSEAPSEKEEEHVELPYDPDQDPEERRAIRREYRQLLRGIDDKTTDEQLASAVLKANEISQSVRNNSEMVLDSSIFTHASDLHSQRVRKLKFGTGAFNIAEFLVRLRGYMTKEQVLCDEDEEEGPQDEEEDVLCWDRIGRLALAKTRRVPTLAPMYGPLRLEQRQRKTRAPRARLDKDATETQTQELSASDIVRSENETSTNVNKLRAVLDDLPESQPTINLFKLIVNPQSFSQTVENLFHLSFLVRDGDAAVVMEDDLPVVFRSEKPTENQTLDEGLKKRQLIFEIDVATWKRAIEVLQLKEPVVPTRHPSTNSGSKWYG</sequence>
<dbReference type="Proteomes" id="UP000613580">
    <property type="component" value="Unassembled WGS sequence"/>
</dbReference>
<dbReference type="PANTHER" id="PTHR16140:SF0">
    <property type="entry name" value="NON-STRUCTURAL MAINTENANCE OF CHROMOSOMES ELEMENT 4"/>
    <property type="match status" value="1"/>
</dbReference>
<dbReference type="InterPro" id="IPR027786">
    <property type="entry name" value="Nse4/EID"/>
</dbReference>
<feature type="region of interest" description="Disordered" evidence="8">
    <location>
        <begin position="26"/>
        <end position="56"/>
    </location>
</feature>
<dbReference type="OrthoDB" id="361242at2759"/>
<evidence type="ECO:0000259" key="11">
    <source>
        <dbReference type="Pfam" id="PF15412"/>
    </source>
</evidence>
<evidence type="ECO:0000313" key="13">
    <source>
        <dbReference type="Proteomes" id="UP000613580"/>
    </source>
</evidence>
<evidence type="ECO:0000256" key="3">
    <source>
        <dbReference type="ARBA" id="ARBA00022763"/>
    </source>
</evidence>
<keyword evidence="3 7" id="KW-0227">DNA damage</keyword>
<accession>A0A8H6TLG2</accession>
<dbReference type="PANTHER" id="PTHR16140">
    <property type="entry name" value="NON-STRUCTURAL MAINTENANCE OF CHROMOSOMES ELEMENT 4"/>
    <property type="match status" value="1"/>
</dbReference>
<comment type="caution">
    <text evidence="12">The sequence shown here is derived from an EMBL/GenBank/DDBJ whole genome shotgun (WGS) entry which is preliminary data.</text>
</comment>
<evidence type="ECO:0000256" key="9">
    <source>
        <dbReference type="SAM" id="SignalP"/>
    </source>
</evidence>
<feature type="domain" description="Nse4/EID protein Nse3/MAGE-binding" evidence="11">
    <location>
        <begin position="104"/>
        <end position="154"/>
    </location>
</feature>
<evidence type="ECO:0000256" key="4">
    <source>
        <dbReference type="ARBA" id="ARBA00023172"/>
    </source>
</evidence>
<keyword evidence="13" id="KW-1185">Reference proteome</keyword>
<comment type="function">
    <text evidence="7">Component of the SMC5-SMC6 complex, that promotes sister chromatid alignment after DNA damage and facilitates double-stranded DNA breaks (DSBs) repair via homologous recombination between sister chromatids.</text>
</comment>
<evidence type="ECO:0000256" key="7">
    <source>
        <dbReference type="RuleBase" id="RU365071"/>
    </source>
</evidence>
<feature type="signal peptide" evidence="9">
    <location>
        <begin position="1"/>
        <end position="21"/>
    </location>
</feature>
<gene>
    <name evidence="12" type="ORF">HMN09_00207000</name>
</gene>
<feature type="compositionally biased region" description="Basic and acidic residues" evidence="8">
    <location>
        <begin position="37"/>
        <end position="47"/>
    </location>
</feature>